<evidence type="ECO:0000256" key="5">
    <source>
        <dbReference type="ARBA" id="ARBA00038303"/>
    </source>
</evidence>
<evidence type="ECO:0000256" key="2">
    <source>
        <dbReference type="ARBA" id="ARBA00022603"/>
    </source>
</evidence>
<dbReference type="InterPro" id="IPR029028">
    <property type="entry name" value="Alpha/beta_knot_MTases"/>
</dbReference>
<keyword evidence="1" id="KW-0698">rRNA processing</keyword>
<dbReference type="Pfam" id="PF02590">
    <property type="entry name" value="SPOUT_MTase"/>
    <property type="match status" value="1"/>
</dbReference>
<dbReference type="GO" id="GO:0008168">
    <property type="term" value="F:methyltransferase activity"/>
    <property type="evidence" value="ECO:0007669"/>
    <property type="project" value="UniProtKB-KW"/>
</dbReference>
<dbReference type="PANTHER" id="PTHR33603:SF1">
    <property type="entry name" value="RIBOSOMAL RNA LARGE SUBUNIT METHYLTRANSFERASE H"/>
    <property type="match status" value="1"/>
</dbReference>
<gene>
    <name evidence="6" type="ORF">H9849_07840</name>
</gene>
<dbReference type="GO" id="GO:0006364">
    <property type="term" value="P:rRNA processing"/>
    <property type="evidence" value="ECO:0007669"/>
    <property type="project" value="UniProtKB-KW"/>
</dbReference>
<organism evidence="6 7">
    <name type="scientific">Candidatus Anaerobutyricum stercoripullorum</name>
    <dbReference type="NCBI Taxonomy" id="2838456"/>
    <lineage>
        <taxon>Bacteria</taxon>
        <taxon>Bacillati</taxon>
        <taxon>Bacillota</taxon>
        <taxon>Clostridia</taxon>
        <taxon>Lachnospirales</taxon>
        <taxon>Lachnospiraceae</taxon>
        <taxon>Anaerobutyricum</taxon>
    </lineage>
</organism>
<proteinExistence type="inferred from homology"/>
<evidence type="ECO:0000256" key="1">
    <source>
        <dbReference type="ARBA" id="ARBA00022552"/>
    </source>
</evidence>
<evidence type="ECO:0000313" key="6">
    <source>
        <dbReference type="EMBL" id="HIX72919.1"/>
    </source>
</evidence>
<protein>
    <submittedName>
        <fullName evidence="6">23S rRNA (Pseudouridine(1915)-N(3))-methyltransferase RlmH</fullName>
    </submittedName>
</protein>
<comment type="similarity">
    <text evidence="5">Belongs to the RNA methyltransferase RlmH family.</text>
</comment>
<dbReference type="Proteomes" id="UP000886805">
    <property type="component" value="Unassembled WGS sequence"/>
</dbReference>
<dbReference type="SUPFAM" id="SSF75217">
    <property type="entry name" value="alpha/beta knot"/>
    <property type="match status" value="1"/>
</dbReference>
<keyword evidence="2" id="KW-0489">Methyltransferase</keyword>
<accession>A0A9D1X528</accession>
<evidence type="ECO:0000256" key="4">
    <source>
        <dbReference type="ARBA" id="ARBA00022691"/>
    </source>
</evidence>
<dbReference type="InterPro" id="IPR029026">
    <property type="entry name" value="tRNA_m1G_MTases_N"/>
</dbReference>
<dbReference type="InterPro" id="IPR003742">
    <property type="entry name" value="RlmH-like"/>
</dbReference>
<evidence type="ECO:0000313" key="7">
    <source>
        <dbReference type="Proteomes" id="UP000886805"/>
    </source>
</evidence>
<evidence type="ECO:0000256" key="3">
    <source>
        <dbReference type="ARBA" id="ARBA00022679"/>
    </source>
</evidence>
<dbReference type="EMBL" id="DXEQ01000230">
    <property type="protein sequence ID" value="HIX72919.1"/>
    <property type="molecule type" value="Genomic_DNA"/>
</dbReference>
<name>A0A9D1X528_9FIRM</name>
<reference evidence="6" key="2">
    <citation type="submission" date="2021-04" db="EMBL/GenBank/DDBJ databases">
        <authorList>
            <person name="Gilroy R."/>
        </authorList>
    </citation>
    <scope>NUCLEOTIDE SEQUENCE</scope>
    <source>
        <strain evidence="6">ChiSxjej3B15-1167</strain>
    </source>
</reference>
<dbReference type="AlphaFoldDB" id="A0A9D1X528"/>
<dbReference type="PANTHER" id="PTHR33603">
    <property type="entry name" value="METHYLTRANSFERASE"/>
    <property type="match status" value="1"/>
</dbReference>
<dbReference type="Gene3D" id="3.40.1280.10">
    <property type="match status" value="1"/>
</dbReference>
<reference evidence="6" key="1">
    <citation type="journal article" date="2021" name="PeerJ">
        <title>Extensive microbial diversity within the chicken gut microbiome revealed by metagenomics and culture.</title>
        <authorList>
            <person name="Gilroy R."/>
            <person name="Ravi A."/>
            <person name="Getino M."/>
            <person name="Pursley I."/>
            <person name="Horton D.L."/>
            <person name="Alikhan N.F."/>
            <person name="Baker D."/>
            <person name="Gharbi K."/>
            <person name="Hall N."/>
            <person name="Watson M."/>
            <person name="Adriaenssens E.M."/>
            <person name="Foster-Nyarko E."/>
            <person name="Jarju S."/>
            <person name="Secka A."/>
            <person name="Antonio M."/>
            <person name="Oren A."/>
            <person name="Chaudhuri R.R."/>
            <person name="La Ragione R."/>
            <person name="Hildebrand F."/>
            <person name="Pallen M.J."/>
        </authorList>
    </citation>
    <scope>NUCLEOTIDE SEQUENCE</scope>
    <source>
        <strain evidence="6">ChiSxjej3B15-1167</strain>
    </source>
</reference>
<keyword evidence="4" id="KW-0949">S-adenosyl-L-methionine</keyword>
<keyword evidence="3" id="KW-0808">Transferase</keyword>
<sequence>MKYEIYIFEEAKTASFYKKAIAEYEKRLSRYCKISCRFIRKEKEWEKLLDSAAAMASAGDAQNGGGPCLILPGPDSVSSEDFSEKLRRWEMSGQGKKLFFIPGAHFAAPEKEKLPILNLSDFTMNTAMTAMILYEQIYRGYRIMNHHPYHK</sequence>
<comment type="caution">
    <text evidence="6">The sequence shown here is derived from an EMBL/GenBank/DDBJ whole genome shotgun (WGS) entry which is preliminary data.</text>
</comment>
<dbReference type="GO" id="GO:0032259">
    <property type="term" value="P:methylation"/>
    <property type="evidence" value="ECO:0007669"/>
    <property type="project" value="UniProtKB-KW"/>
</dbReference>